<reference evidence="1" key="1">
    <citation type="submission" date="2023-09" db="EMBL/GenBank/DDBJ databases">
        <title>30 novel species of actinomycetes from the DSMZ collection.</title>
        <authorList>
            <person name="Nouioui I."/>
        </authorList>
    </citation>
    <scope>NUCLEOTIDE SEQUENCE</scope>
    <source>
        <strain evidence="1">DSM 115977</strain>
    </source>
</reference>
<keyword evidence="2" id="KW-1185">Reference proteome</keyword>
<accession>A0ABU2X4P0</accession>
<sequence>MKKNQDVSGYSSPTITKLIHVEVTRRAQRSITDKLGYLFEA</sequence>
<protein>
    <submittedName>
        <fullName evidence="1">Uncharacterized protein</fullName>
    </submittedName>
</protein>
<proteinExistence type="predicted"/>
<dbReference type="RefSeq" id="WP_311414811.1">
    <property type="nucleotide sequence ID" value="NZ_JAVRFL010000056.1"/>
</dbReference>
<dbReference type="Proteomes" id="UP001180973">
    <property type="component" value="Unassembled WGS sequence"/>
</dbReference>
<comment type="caution">
    <text evidence="1">The sequence shown here is derived from an EMBL/GenBank/DDBJ whole genome shotgun (WGS) entry which is preliminary data.</text>
</comment>
<organism evidence="1 2">
    <name type="scientific">Micromonospora reichwaldensis</name>
    <dbReference type="NCBI Taxonomy" id="3075516"/>
    <lineage>
        <taxon>Bacteria</taxon>
        <taxon>Bacillati</taxon>
        <taxon>Actinomycetota</taxon>
        <taxon>Actinomycetes</taxon>
        <taxon>Micromonosporales</taxon>
        <taxon>Micromonosporaceae</taxon>
        <taxon>Micromonospora</taxon>
    </lineage>
</organism>
<gene>
    <name evidence="1" type="ORF">RM555_29650</name>
</gene>
<dbReference type="EMBL" id="JAVRFL010000056">
    <property type="protein sequence ID" value="MDT0533163.1"/>
    <property type="molecule type" value="Genomic_DNA"/>
</dbReference>
<name>A0ABU2X4P0_9ACTN</name>
<evidence type="ECO:0000313" key="2">
    <source>
        <dbReference type="Proteomes" id="UP001180973"/>
    </source>
</evidence>
<evidence type="ECO:0000313" key="1">
    <source>
        <dbReference type="EMBL" id="MDT0533163.1"/>
    </source>
</evidence>